<evidence type="ECO:0000256" key="3">
    <source>
        <dbReference type="ARBA" id="ARBA00022630"/>
    </source>
</evidence>
<dbReference type="InterPro" id="IPR002938">
    <property type="entry name" value="FAD-bd"/>
</dbReference>
<comment type="caution">
    <text evidence="7">The sequence shown here is derived from an EMBL/GenBank/DDBJ whole genome shotgun (WGS) entry which is preliminary data.</text>
</comment>
<keyword evidence="5" id="KW-0560">Oxidoreductase</keyword>
<dbReference type="Gene3D" id="3.50.50.60">
    <property type="entry name" value="FAD/NAD(P)-binding domain"/>
    <property type="match status" value="1"/>
</dbReference>
<dbReference type="GO" id="GO:0071949">
    <property type="term" value="F:FAD binding"/>
    <property type="evidence" value="ECO:0007669"/>
    <property type="project" value="InterPro"/>
</dbReference>
<reference evidence="7 8" key="1">
    <citation type="submission" date="2015-03" db="EMBL/GenBank/DDBJ databases">
        <authorList>
            <person name="Radwan O."/>
            <person name="Al-Naeli F.A."/>
            <person name="Rendon G.A."/>
            <person name="Fields C."/>
        </authorList>
    </citation>
    <scope>NUCLEOTIDE SEQUENCE [LARGE SCALE GENOMIC DNA]</scope>
    <source>
        <strain evidence="7">CR-DP1</strain>
    </source>
</reference>
<evidence type="ECO:0000256" key="4">
    <source>
        <dbReference type="ARBA" id="ARBA00022827"/>
    </source>
</evidence>
<keyword evidence="8" id="KW-1185">Reference proteome</keyword>
<dbReference type="Pfam" id="PF01494">
    <property type="entry name" value="FAD_binding_3"/>
    <property type="match status" value="1"/>
</dbReference>
<evidence type="ECO:0000256" key="5">
    <source>
        <dbReference type="ARBA" id="ARBA00023002"/>
    </source>
</evidence>
<evidence type="ECO:0000313" key="8">
    <source>
        <dbReference type="Proteomes" id="UP000033483"/>
    </source>
</evidence>
<dbReference type="PANTHER" id="PTHR46720:SF3">
    <property type="entry name" value="FAD-BINDING DOMAIN-CONTAINING PROTEIN-RELATED"/>
    <property type="match status" value="1"/>
</dbReference>
<dbReference type="Proteomes" id="UP000033483">
    <property type="component" value="Unassembled WGS sequence"/>
</dbReference>
<evidence type="ECO:0000256" key="2">
    <source>
        <dbReference type="ARBA" id="ARBA00007992"/>
    </source>
</evidence>
<evidence type="ECO:0000259" key="6">
    <source>
        <dbReference type="Pfam" id="PF01494"/>
    </source>
</evidence>
<accession>A0A0F4Z7V9</accession>
<dbReference type="SUPFAM" id="SSF54373">
    <property type="entry name" value="FAD-linked reductases, C-terminal domain"/>
    <property type="match status" value="1"/>
</dbReference>
<comment type="similarity">
    <text evidence="2">Belongs to the paxM FAD-dependent monooxygenase family.</text>
</comment>
<name>A0A0F4Z7V9_9PEZI</name>
<proteinExistence type="inferred from homology"/>
<dbReference type="InterPro" id="IPR051104">
    <property type="entry name" value="FAD_monoxygenase"/>
</dbReference>
<dbReference type="GO" id="GO:0044550">
    <property type="term" value="P:secondary metabolite biosynthetic process"/>
    <property type="evidence" value="ECO:0007669"/>
    <property type="project" value="TreeGrafter"/>
</dbReference>
<dbReference type="PRINTS" id="PR00420">
    <property type="entry name" value="RNGMNOXGNASE"/>
</dbReference>
<dbReference type="SUPFAM" id="SSF51905">
    <property type="entry name" value="FAD/NAD(P)-binding domain"/>
    <property type="match status" value="1"/>
</dbReference>
<sequence length="434" mass="47309">MVHVAIIGAGISGTCLGIGLKERNISFTIYEKVLHPRSIGAGIGFSTNAETAMRLISPALHGKFRDIVRRSCSDDYFRWVDGKEGADEVIFSLFMGKDQFRGCRRSDFLEAVHELVGEGNIALGKEAVRVDETEEKVRIEFADGSDAVADIVIAADGIRSPVRHSLFPSSIESFTHKVCYRALLPMALAQTVLAPSRTTTQHMYIGPHAHLLTYPVANNTQLNLLVVTSDAAEWDIAAHPRMTARGSRAALQAAFAGWSATAHALIGLLPADADLSAWALYDLHTSPPPRFNSGLIGLAGDAAHASGPHLGAGGGMGVEDAMFLSELIGAAAEDNETVFSLSQRLRLALEIYSDARYERTMRVISDTRQAVDLFHADKPETTLVEREQQRKKFGEEMEELFQRIWQCDNAAKVAEAKAMMAGILRGEASYEIRV</sequence>
<protein>
    <recommendedName>
        <fullName evidence="6">FAD-binding domain-containing protein</fullName>
    </recommendedName>
</protein>
<comment type="cofactor">
    <cofactor evidence="1">
        <name>FAD</name>
        <dbReference type="ChEBI" id="CHEBI:57692"/>
    </cofactor>
</comment>
<dbReference type="GO" id="GO:0016491">
    <property type="term" value="F:oxidoreductase activity"/>
    <property type="evidence" value="ECO:0007669"/>
    <property type="project" value="UniProtKB-KW"/>
</dbReference>
<dbReference type="PANTHER" id="PTHR46720">
    <property type="entry name" value="HYDROXYLASE, PUTATIVE (AFU_ORTHOLOGUE AFUA_3G01460)-RELATED"/>
    <property type="match status" value="1"/>
</dbReference>
<dbReference type="InterPro" id="IPR036188">
    <property type="entry name" value="FAD/NAD-bd_sf"/>
</dbReference>
<organism evidence="7 8">
    <name type="scientific">Thielaviopsis punctulata</name>
    <dbReference type="NCBI Taxonomy" id="72032"/>
    <lineage>
        <taxon>Eukaryota</taxon>
        <taxon>Fungi</taxon>
        <taxon>Dikarya</taxon>
        <taxon>Ascomycota</taxon>
        <taxon>Pezizomycotina</taxon>
        <taxon>Sordariomycetes</taxon>
        <taxon>Hypocreomycetidae</taxon>
        <taxon>Microascales</taxon>
        <taxon>Ceratocystidaceae</taxon>
        <taxon>Thielaviopsis</taxon>
    </lineage>
</organism>
<keyword evidence="3" id="KW-0285">Flavoprotein</keyword>
<dbReference type="EMBL" id="LAEV01002266">
    <property type="protein sequence ID" value="KKA26161.1"/>
    <property type="molecule type" value="Genomic_DNA"/>
</dbReference>
<dbReference type="AlphaFoldDB" id="A0A0F4Z7V9"/>
<feature type="domain" description="FAD-binding" evidence="6">
    <location>
        <begin position="116"/>
        <end position="331"/>
    </location>
</feature>
<evidence type="ECO:0000256" key="1">
    <source>
        <dbReference type="ARBA" id="ARBA00001974"/>
    </source>
</evidence>
<evidence type="ECO:0000313" key="7">
    <source>
        <dbReference type="EMBL" id="KKA26161.1"/>
    </source>
</evidence>
<dbReference type="OrthoDB" id="417877at2759"/>
<keyword evidence="4" id="KW-0274">FAD</keyword>
<gene>
    <name evidence="7" type="ORF">TD95_003604</name>
</gene>